<dbReference type="Proteomes" id="UP000053820">
    <property type="component" value="Unassembled WGS sequence"/>
</dbReference>
<sequence length="341" mass="38722">MVKEYKHLTPEQVDFFMENGYVIIKQAFTQQKSDDWTKELWIRLGCDPNDKATWPTDKDRIHMPVHNRAAIETFAPKAWGAMTELLGGKERVAENSGWWGDSFIVNLGSEELERQKESLHPHDLDNWHVDGDSFVHFLDSPELGLLVIPIFSDIIPRGGGTYISPDGIDMIAKLLAAHPEGLVPSPRMCFTPSNSTYANPRDDPHFWSHLQEVKRCNKFVEVTGEVGDVVLLHPLMLHSASKNHLRIPRVITNPPVALKEPFNFNRENPDEYSLVEKKTLKALGVDRLDYKIATERRRVVPERIRIQQKMLEEERKRLAEVVAAKEAGASNIATPVPISVA</sequence>
<evidence type="ECO:0000313" key="2">
    <source>
        <dbReference type="Proteomes" id="UP000053820"/>
    </source>
</evidence>
<evidence type="ECO:0008006" key="3">
    <source>
        <dbReference type="Google" id="ProtNLM"/>
    </source>
</evidence>
<dbReference type="SUPFAM" id="SSF51197">
    <property type="entry name" value="Clavaminate synthase-like"/>
    <property type="match status" value="1"/>
</dbReference>
<name>A0A0C9W6N4_9AGAM</name>
<dbReference type="OrthoDB" id="4664297at2759"/>
<organism evidence="1 2">
    <name type="scientific">Hydnomerulius pinastri MD-312</name>
    <dbReference type="NCBI Taxonomy" id="994086"/>
    <lineage>
        <taxon>Eukaryota</taxon>
        <taxon>Fungi</taxon>
        <taxon>Dikarya</taxon>
        <taxon>Basidiomycota</taxon>
        <taxon>Agaricomycotina</taxon>
        <taxon>Agaricomycetes</taxon>
        <taxon>Agaricomycetidae</taxon>
        <taxon>Boletales</taxon>
        <taxon>Boletales incertae sedis</taxon>
        <taxon>Leucogyrophana</taxon>
    </lineage>
</organism>
<dbReference type="EMBL" id="KN839854">
    <property type="protein sequence ID" value="KIJ62593.1"/>
    <property type="molecule type" value="Genomic_DNA"/>
</dbReference>
<dbReference type="AlphaFoldDB" id="A0A0C9W6N4"/>
<proteinExistence type="predicted"/>
<accession>A0A0C9W6N4</accession>
<reference evidence="1 2" key="1">
    <citation type="submission" date="2014-04" db="EMBL/GenBank/DDBJ databases">
        <title>Evolutionary Origins and Diversification of the Mycorrhizal Mutualists.</title>
        <authorList>
            <consortium name="DOE Joint Genome Institute"/>
            <consortium name="Mycorrhizal Genomics Consortium"/>
            <person name="Kohler A."/>
            <person name="Kuo A."/>
            <person name="Nagy L.G."/>
            <person name="Floudas D."/>
            <person name="Copeland A."/>
            <person name="Barry K.W."/>
            <person name="Cichocki N."/>
            <person name="Veneault-Fourrey C."/>
            <person name="LaButti K."/>
            <person name="Lindquist E.A."/>
            <person name="Lipzen A."/>
            <person name="Lundell T."/>
            <person name="Morin E."/>
            <person name="Murat C."/>
            <person name="Riley R."/>
            <person name="Ohm R."/>
            <person name="Sun H."/>
            <person name="Tunlid A."/>
            <person name="Henrissat B."/>
            <person name="Grigoriev I.V."/>
            <person name="Hibbett D.S."/>
            <person name="Martin F."/>
        </authorList>
    </citation>
    <scope>NUCLEOTIDE SEQUENCE [LARGE SCALE GENOMIC DNA]</scope>
    <source>
        <strain evidence="1 2">MD-312</strain>
    </source>
</reference>
<dbReference type="HOGENOM" id="CLU_053011_0_0_1"/>
<protein>
    <recommendedName>
        <fullName evidence="3">Phytanoyl-CoA dioxygenase</fullName>
    </recommendedName>
</protein>
<evidence type="ECO:0000313" key="1">
    <source>
        <dbReference type="EMBL" id="KIJ62593.1"/>
    </source>
</evidence>
<dbReference type="Gene3D" id="2.60.120.620">
    <property type="entry name" value="q2cbj1_9rhob like domain"/>
    <property type="match status" value="1"/>
</dbReference>
<keyword evidence="2" id="KW-1185">Reference proteome</keyword>
<gene>
    <name evidence="1" type="ORF">HYDPIDRAFT_30195</name>
</gene>